<reference evidence="2 3" key="1">
    <citation type="journal article" date="2006" name="Science">
        <title>Genome of rice cluster I archaea -- the key methane producers in the rice rhizosphere.</title>
        <authorList>
            <person name="Erkel C."/>
            <person name="Kube M."/>
            <person name="Reinhardt R."/>
            <person name="Liesack W."/>
        </authorList>
    </citation>
    <scope>NUCLEOTIDE SEQUENCE [LARGE SCALE GENOMIC DNA]</scope>
    <source>
        <strain evidence="3">DSM 22066 / NBRC 105507 / MRE50</strain>
    </source>
</reference>
<proteinExistence type="predicted"/>
<dbReference type="PANTHER" id="PTHR34386">
    <property type="entry name" value="GLUTAREDOXIN"/>
    <property type="match status" value="1"/>
</dbReference>
<dbReference type="InterPro" id="IPR011911">
    <property type="entry name" value="GlrX_YruB"/>
</dbReference>
<evidence type="ECO:0000259" key="1">
    <source>
        <dbReference type="Pfam" id="PF00462"/>
    </source>
</evidence>
<dbReference type="Gene3D" id="3.40.30.10">
    <property type="entry name" value="Glutaredoxin"/>
    <property type="match status" value="1"/>
</dbReference>
<dbReference type="PROSITE" id="PS51354">
    <property type="entry name" value="GLUTAREDOXIN_2"/>
    <property type="match status" value="1"/>
</dbReference>
<dbReference type="eggNOG" id="arCOG01297">
    <property type="taxonomic scope" value="Archaea"/>
</dbReference>
<dbReference type="GO" id="GO:0009055">
    <property type="term" value="F:electron transfer activity"/>
    <property type="evidence" value="ECO:0007669"/>
    <property type="project" value="TreeGrafter"/>
</dbReference>
<dbReference type="PANTHER" id="PTHR34386:SF1">
    <property type="entry name" value="GLUTAREDOXIN-LIKE PROTEIN NRDH"/>
    <property type="match status" value="1"/>
</dbReference>
<dbReference type="Pfam" id="PF00462">
    <property type="entry name" value="Glutaredoxin"/>
    <property type="match status" value="1"/>
</dbReference>
<evidence type="ECO:0000313" key="2">
    <source>
        <dbReference type="EMBL" id="CAJ37653.1"/>
    </source>
</evidence>
<evidence type="ECO:0000313" key="3">
    <source>
        <dbReference type="Proteomes" id="UP000000663"/>
    </source>
</evidence>
<dbReference type="InterPro" id="IPR051548">
    <property type="entry name" value="Grx-like_ET"/>
</dbReference>
<name>Q0W1U0_METAR</name>
<dbReference type="EMBL" id="AM114193">
    <property type="protein sequence ID" value="CAJ37653.1"/>
    <property type="molecule type" value="Genomic_DNA"/>
</dbReference>
<dbReference type="GeneID" id="5144902"/>
<organism evidence="2 3">
    <name type="scientific">Methanocella arvoryzae (strain DSM 22066 / NBRC 105507 / MRE50)</name>
    <dbReference type="NCBI Taxonomy" id="351160"/>
    <lineage>
        <taxon>Archaea</taxon>
        <taxon>Methanobacteriati</taxon>
        <taxon>Methanobacteriota</taxon>
        <taxon>Stenosarchaea group</taxon>
        <taxon>Methanomicrobia</taxon>
        <taxon>Methanocellales</taxon>
        <taxon>Methanocellaceae</taxon>
        <taxon>Methanocella</taxon>
    </lineage>
</organism>
<protein>
    <submittedName>
        <fullName evidence="2">Glutaredoxin-like protein</fullName>
    </submittedName>
</protein>
<dbReference type="AlphaFoldDB" id="Q0W1U0"/>
<sequence>MPDVKIYTQPSCGYCNQLKEYLQKHNISFEDKDITKDRTAMDELIHKYKVRATPLLVYGDKTIVGFNPDEINKVLGSEAGQQAEAGAK</sequence>
<dbReference type="RefSeq" id="WP_012034932.1">
    <property type="nucleotide sequence ID" value="NC_009464.1"/>
</dbReference>
<dbReference type="KEGG" id="rci:RCIX2601"/>
<dbReference type="NCBIfam" id="TIGR02196">
    <property type="entry name" value="GlrX_YruB"/>
    <property type="match status" value="1"/>
</dbReference>
<dbReference type="InterPro" id="IPR036249">
    <property type="entry name" value="Thioredoxin-like_sf"/>
</dbReference>
<dbReference type="Proteomes" id="UP000000663">
    <property type="component" value="Chromosome"/>
</dbReference>
<dbReference type="STRING" id="351160.RCIX2601"/>
<dbReference type="InterPro" id="IPR002109">
    <property type="entry name" value="Glutaredoxin"/>
</dbReference>
<dbReference type="CDD" id="cd02976">
    <property type="entry name" value="NrdH"/>
    <property type="match status" value="1"/>
</dbReference>
<keyword evidence="3" id="KW-1185">Reference proteome</keyword>
<dbReference type="OrthoDB" id="73564at2157"/>
<dbReference type="SUPFAM" id="SSF52833">
    <property type="entry name" value="Thioredoxin-like"/>
    <property type="match status" value="1"/>
</dbReference>
<gene>
    <name evidence="2" type="ORF">RCIX2601</name>
</gene>
<accession>Q0W1U0</accession>
<feature type="domain" description="Glutaredoxin" evidence="1">
    <location>
        <begin position="4"/>
        <end position="62"/>
    </location>
</feature>
<dbReference type="GO" id="GO:0045454">
    <property type="term" value="P:cell redox homeostasis"/>
    <property type="evidence" value="ECO:0007669"/>
    <property type="project" value="TreeGrafter"/>
</dbReference>